<keyword evidence="2" id="KW-1185">Reference proteome</keyword>
<dbReference type="HOGENOM" id="CLU_2577655_0_0_1"/>
<reference evidence="1" key="1">
    <citation type="journal article" date="2013" name="Nat. Commun.">
        <title>Whole-genome sequencing of Oryza brachyantha reveals mechanisms underlying Oryza genome evolution.</title>
        <authorList>
            <person name="Chen J."/>
            <person name="Huang Q."/>
            <person name="Gao D."/>
            <person name="Wang J."/>
            <person name="Lang Y."/>
            <person name="Liu T."/>
            <person name="Li B."/>
            <person name="Bai Z."/>
            <person name="Luis Goicoechea J."/>
            <person name="Liang C."/>
            <person name="Chen C."/>
            <person name="Zhang W."/>
            <person name="Sun S."/>
            <person name="Liao Y."/>
            <person name="Zhang X."/>
            <person name="Yang L."/>
            <person name="Song C."/>
            <person name="Wang M."/>
            <person name="Shi J."/>
            <person name="Liu G."/>
            <person name="Liu J."/>
            <person name="Zhou H."/>
            <person name="Zhou W."/>
            <person name="Yu Q."/>
            <person name="An N."/>
            <person name="Chen Y."/>
            <person name="Cai Q."/>
            <person name="Wang B."/>
            <person name="Liu B."/>
            <person name="Min J."/>
            <person name="Huang Y."/>
            <person name="Wu H."/>
            <person name="Li Z."/>
            <person name="Zhang Y."/>
            <person name="Yin Y."/>
            <person name="Song W."/>
            <person name="Jiang J."/>
            <person name="Jackson S.A."/>
            <person name="Wing R.A."/>
            <person name="Wang J."/>
            <person name="Chen M."/>
        </authorList>
    </citation>
    <scope>NUCLEOTIDE SEQUENCE [LARGE SCALE GENOMIC DNA]</scope>
    <source>
        <strain evidence="1">cv. IRGC 101232</strain>
    </source>
</reference>
<evidence type="ECO:0000313" key="1">
    <source>
        <dbReference type="EnsemblPlants" id="OB01G13300.1"/>
    </source>
</evidence>
<reference evidence="1" key="2">
    <citation type="submission" date="2013-04" db="UniProtKB">
        <authorList>
            <consortium name="EnsemblPlants"/>
        </authorList>
    </citation>
    <scope>IDENTIFICATION</scope>
</reference>
<dbReference type="AlphaFoldDB" id="J3KWH4"/>
<sequence length="81" mass="9331">MSQMHWSFITTTVDGSFGDFCISRILYENTSKNLISSIRSIGTTEFHVPFLFIPNSKPFFVGFVSDMCPFNQLNWNNQNLL</sequence>
<dbReference type="Proteomes" id="UP000006038">
    <property type="component" value="Chromosome 1"/>
</dbReference>
<proteinExistence type="predicted"/>
<dbReference type="EnsemblPlants" id="OB01G13300.1">
    <property type="protein sequence ID" value="OB01G13300.1"/>
    <property type="gene ID" value="OB01G13300"/>
</dbReference>
<evidence type="ECO:0000313" key="2">
    <source>
        <dbReference type="Proteomes" id="UP000006038"/>
    </source>
</evidence>
<protein>
    <submittedName>
        <fullName evidence="1">Uncharacterized protein</fullName>
    </submittedName>
</protein>
<accession>J3KWH4</accession>
<dbReference type="Gramene" id="OB01G13300.1">
    <property type="protein sequence ID" value="OB01G13300.1"/>
    <property type="gene ID" value="OB01G13300"/>
</dbReference>
<name>J3KWH4_ORYBR</name>
<organism evidence="1">
    <name type="scientific">Oryza brachyantha</name>
    <name type="common">malo sina</name>
    <dbReference type="NCBI Taxonomy" id="4533"/>
    <lineage>
        <taxon>Eukaryota</taxon>
        <taxon>Viridiplantae</taxon>
        <taxon>Streptophyta</taxon>
        <taxon>Embryophyta</taxon>
        <taxon>Tracheophyta</taxon>
        <taxon>Spermatophyta</taxon>
        <taxon>Magnoliopsida</taxon>
        <taxon>Liliopsida</taxon>
        <taxon>Poales</taxon>
        <taxon>Poaceae</taxon>
        <taxon>BOP clade</taxon>
        <taxon>Oryzoideae</taxon>
        <taxon>Oryzeae</taxon>
        <taxon>Oryzinae</taxon>
        <taxon>Oryza</taxon>
    </lineage>
</organism>